<comment type="similarity">
    <text evidence="2 8">Belongs to the FMO family.</text>
</comment>
<dbReference type="PRINTS" id="PR00370">
    <property type="entry name" value="FMOXYGENASE"/>
</dbReference>
<dbReference type="SUPFAM" id="SSF51905">
    <property type="entry name" value="FAD/NAD(P)-binding domain"/>
    <property type="match status" value="2"/>
</dbReference>
<name>A0A8K0JXP7_LADFU</name>
<evidence type="ECO:0000256" key="8">
    <source>
        <dbReference type="RuleBase" id="RU361177"/>
    </source>
</evidence>
<evidence type="ECO:0000256" key="7">
    <source>
        <dbReference type="ARBA" id="ARBA00023033"/>
    </source>
</evidence>
<dbReference type="Proteomes" id="UP000792457">
    <property type="component" value="Unassembled WGS sequence"/>
</dbReference>
<dbReference type="EC" id="1.-.-.-" evidence="8"/>
<organism evidence="9 10">
    <name type="scientific">Ladona fulva</name>
    <name type="common">Scarce chaser dragonfly</name>
    <name type="synonym">Libellula fulva</name>
    <dbReference type="NCBI Taxonomy" id="123851"/>
    <lineage>
        <taxon>Eukaryota</taxon>
        <taxon>Metazoa</taxon>
        <taxon>Ecdysozoa</taxon>
        <taxon>Arthropoda</taxon>
        <taxon>Hexapoda</taxon>
        <taxon>Insecta</taxon>
        <taxon>Pterygota</taxon>
        <taxon>Palaeoptera</taxon>
        <taxon>Odonata</taxon>
        <taxon>Epiprocta</taxon>
        <taxon>Anisoptera</taxon>
        <taxon>Libelluloidea</taxon>
        <taxon>Libellulidae</taxon>
        <taxon>Ladona</taxon>
    </lineage>
</organism>
<dbReference type="InterPro" id="IPR036188">
    <property type="entry name" value="FAD/NAD-bd_sf"/>
</dbReference>
<accession>A0A8K0JXP7</accession>
<sequence>MTTTLPKEVMEFKDFPFPAGEESFVSHQKVLQYLKDYAKHFNLSDHIKFHHKVKSVTPVKGNSGEKWHVIVEDMVTKTHKDYIFDAVMIGSGHYSTPNIPELPGIELFKGTAIHSHQFRKRDGYEGKDVVIWGASSSGLDIALELCRVAKSVTISHRPMPKIHSELPKNVKEAENLVSATEDGFEFADGTTCKADALLFCTGYRYTFPYLSKECGIQVDDNRITPLYMHLINIEHPTMCFLGVPVLMLPFIMSDYQVQFFLKSLDGSISLPTKEEMLMSSEKDFQRRLRLNMPNRHAHRLDWLQWEYYDDLATYGKLEKLNPIIRKIYEHLRVARRDEVMHYKSYQYKIQGDGNFTVIKNTCCY</sequence>
<dbReference type="AlphaFoldDB" id="A0A8K0JXP7"/>
<evidence type="ECO:0000313" key="9">
    <source>
        <dbReference type="EMBL" id="KAG8224379.1"/>
    </source>
</evidence>
<keyword evidence="4 8" id="KW-0274">FAD</keyword>
<keyword evidence="6 8" id="KW-0560">Oxidoreductase</keyword>
<evidence type="ECO:0000256" key="6">
    <source>
        <dbReference type="ARBA" id="ARBA00023002"/>
    </source>
</evidence>
<dbReference type="Gene3D" id="3.50.50.60">
    <property type="entry name" value="FAD/NAD(P)-binding domain"/>
    <property type="match status" value="2"/>
</dbReference>
<protein>
    <recommendedName>
        <fullName evidence="8">Flavin-containing monooxygenase</fullName>
        <ecNumber evidence="8">1.-.-.-</ecNumber>
    </recommendedName>
</protein>
<evidence type="ECO:0000256" key="5">
    <source>
        <dbReference type="ARBA" id="ARBA00022857"/>
    </source>
</evidence>
<evidence type="ECO:0000256" key="2">
    <source>
        <dbReference type="ARBA" id="ARBA00009183"/>
    </source>
</evidence>
<dbReference type="InterPro" id="IPR020946">
    <property type="entry name" value="Flavin_mOase-like"/>
</dbReference>
<comment type="cofactor">
    <cofactor evidence="1 8">
        <name>FAD</name>
        <dbReference type="ChEBI" id="CHEBI:57692"/>
    </cofactor>
</comment>
<dbReference type="PIRSF" id="PIRSF000332">
    <property type="entry name" value="FMO"/>
    <property type="match status" value="1"/>
</dbReference>
<dbReference type="PANTHER" id="PTHR23023">
    <property type="entry name" value="DIMETHYLANILINE MONOOXYGENASE"/>
    <property type="match status" value="1"/>
</dbReference>
<evidence type="ECO:0000256" key="1">
    <source>
        <dbReference type="ARBA" id="ARBA00001974"/>
    </source>
</evidence>
<dbReference type="FunFam" id="3.50.50.60:FF:000138">
    <property type="entry name" value="Flavin-containing monooxygenase"/>
    <property type="match status" value="1"/>
</dbReference>
<dbReference type="Pfam" id="PF00743">
    <property type="entry name" value="FMO-like"/>
    <property type="match status" value="2"/>
</dbReference>
<dbReference type="GO" id="GO:0050660">
    <property type="term" value="F:flavin adenine dinucleotide binding"/>
    <property type="evidence" value="ECO:0007669"/>
    <property type="project" value="InterPro"/>
</dbReference>
<dbReference type="EMBL" id="KZ308194">
    <property type="protein sequence ID" value="KAG8224379.1"/>
    <property type="molecule type" value="Genomic_DNA"/>
</dbReference>
<dbReference type="GO" id="GO:0004499">
    <property type="term" value="F:N,N-dimethylaniline monooxygenase activity"/>
    <property type="evidence" value="ECO:0007669"/>
    <property type="project" value="InterPro"/>
</dbReference>
<evidence type="ECO:0000256" key="3">
    <source>
        <dbReference type="ARBA" id="ARBA00022630"/>
    </source>
</evidence>
<keyword evidence="10" id="KW-1185">Reference proteome</keyword>
<evidence type="ECO:0000256" key="4">
    <source>
        <dbReference type="ARBA" id="ARBA00022827"/>
    </source>
</evidence>
<gene>
    <name evidence="9" type="ORF">J437_LFUL005201</name>
</gene>
<keyword evidence="7 8" id="KW-0503">Monooxygenase</keyword>
<reference evidence="9" key="2">
    <citation type="submission" date="2017-10" db="EMBL/GenBank/DDBJ databases">
        <title>Ladona fulva Genome sequencing and assembly.</title>
        <authorList>
            <person name="Murali S."/>
            <person name="Richards S."/>
            <person name="Bandaranaike D."/>
            <person name="Bellair M."/>
            <person name="Blankenburg K."/>
            <person name="Chao H."/>
            <person name="Dinh H."/>
            <person name="Doddapaneni H."/>
            <person name="Dugan-Rocha S."/>
            <person name="Elkadiri S."/>
            <person name="Gnanaolivu R."/>
            <person name="Hernandez B."/>
            <person name="Skinner E."/>
            <person name="Javaid M."/>
            <person name="Lee S."/>
            <person name="Li M."/>
            <person name="Ming W."/>
            <person name="Munidasa M."/>
            <person name="Muniz J."/>
            <person name="Nguyen L."/>
            <person name="Hughes D."/>
            <person name="Osuji N."/>
            <person name="Pu L.-L."/>
            <person name="Puazo M."/>
            <person name="Qu C."/>
            <person name="Quiroz J."/>
            <person name="Raj R."/>
            <person name="Weissenberger G."/>
            <person name="Xin Y."/>
            <person name="Zou X."/>
            <person name="Han Y."/>
            <person name="Worley K."/>
            <person name="Muzny D."/>
            <person name="Gibbs R."/>
        </authorList>
    </citation>
    <scope>NUCLEOTIDE SEQUENCE</scope>
    <source>
        <strain evidence="9">Sampled in the wild</strain>
    </source>
</reference>
<dbReference type="InterPro" id="IPR050346">
    <property type="entry name" value="FMO-like"/>
</dbReference>
<reference evidence="9" key="1">
    <citation type="submission" date="2013-04" db="EMBL/GenBank/DDBJ databases">
        <authorList>
            <person name="Qu J."/>
            <person name="Murali S.C."/>
            <person name="Bandaranaike D."/>
            <person name="Bellair M."/>
            <person name="Blankenburg K."/>
            <person name="Chao H."/>
            <person name="Dinh H."/>
            <person name="Doddapaneni H."/>
            <person name="Downs B."/>
            <person name="Dugan-Rocha S."/>
            <person name="Elkadiri S."/>
            <person name="Gnanaolivu R.D."/>
            <person name="Hernandez B."/>
            <person name="Javaid M."/>
            <person name="Jayaseelan J.C."/>
            <person name="Lee S."/>
            <person name="Li M."/>
            <person name="Ming W."/>
            <person name="Munidasa M."/>
            <person name="Muniz J."/>
            <person name="Nguyen L."/>
            <person name="Ongeri F."/>
            <person name="Osuji N."/>
            <person name="Pu L.-L."/>
            <person name="Puazo M."/>
            <person name="Qu C."/>
            <person name="Quiroz J."/>
            <person name="Raj R."/>
            <person name="Weissenberger G."/>
            <person name="Xin Y."/>
            <person name="Zou X."/>
            <person name="Han Y."/>
            <person name="Richards S."/>
            <person name="Worley K."/>
            <person name="Muzny D."/>
            <person name="Gibbs R."/>
        </authorList>
    </citation>
    <scope>NUCLEOTIDE SEQUENCE</scope>
    <source>
        <strain evidence="9">Sampled in the wild</strain>
    </source>
</reference>
<dbReference type="OrthoDB" id="66881at2759"/>
<evidence type="ECO:0000313" key="10">
    <source>
        <dbReference type="Proteomes" id="UP000792457"/>
    </source>
</evidence>
<proteinExistence type="inferred from homology"/>
<dbReference type="InterPro" id="IPR000960">
    <property type="entry name" value="Flavin_mOase"/>
</dbReference>
<dbReference type="GO" id="GO:0050661">
    <property type="term" value="F:NADP binding"/>
    <property type="evidence" value="ECO:0007669"/>
    <property type="project" value="InterPro"/>
</dbReference>
<comment type="caution">
    <text evidence="9">The sequence shown here is derived from an EMBL/GenBank/DDBJ whole genome shotgun (WGS) entry which is preliminary data.</text>
</comment>
<keyword evidence="5" id="KW-0521">NADP</keyword>
<keyword evidence="3 8" id="KW-0285">Flavoprotein</keyword>